<evidence type="ECO:0000256" key="5">
    <source>
        <dbReference type="ARBA" id="ARBA00022801"/>
    </source>
</evidence>
<evidence type="ECO:0000256" key="2">
    <source>
        <dbReference type="ARBA" id="ARBA00008834"/>
    </source>
</evidence>
<organism evidence="10 11">
    <name type="scientific">Papaver somniferum</name>
    <name type="common">Opium poppy</name>
    <dbReference type="NCBI Taxonomy" id="3469"/>
    <lineage>
        <taxon>Eukaryota</taxon>
        <taxon>Viridiplantae</taxon>
        <taxon>Streptophyta</taxon>
        <taxon>Embryophyta</taxon>
        <taxon>Tracheophyta</taxon>
        <taxon>Spermatophyta</taxon>
        <taxon>Magnoliopsida</taxon>
        <taxon>Ranunculales</taxon>
        <taxon>Papaveraceae</taxon>
        <taxon>Papaveroideae</taxon>
        <taxon>Papaver</taxon>
    </lineage>
</organism>
<dbReference type="STRING" id="3469.A0A4Y7KTV4"/>
<keyword evidence="7" id="KW-0961">Cell wall biogenesis/degradation</keyword>
<dbReference type="SUPFAM" id="SSF51126">
    <property type="entry name" value="Pectin lyase-like"/>
    <property type="match status" value="2"/>
</dbReference>
<dbReference type="InterPro" id="IPR011050">
    <property type="entry name" value="Pectin_lyase_fold/virulence"/>
</dbReference>
<evidence type="ECO:0000256" key="6">
    <source>
        <dbReference type="ARBA" id="ARBA00023295"/>
    </source>
</evidence>
<proteinExistence type="inferred from homology"/>
<dbReference type="AlphaFoldDB" id="A0A4Y7KTV4"/>
<dbReference type="OMA" id="QYNPYDS"/>
<dbReference type="Gene3D" id="2.160.20.10">
    <property type="entry name" value="Single-stranded right-handed beta-helix, Pectin lyase-like"/>
    <property type="match status" value="2"/>
</dbReference>
<evidence type="ECO:0000313" key="10">
    <source>
        <dbReference type="EMBL" id="RZC75800.1"/>
    </source>
</evidence>
<gene>
    <name evidence="10" type="ORF">C5167_000059</name>
</gene>
<evidence type="ECO:0000256" key="4">
    <source>
        <dbReference type="ARBA" id="ARBA00022525"/>
    </source>
</evidence>
<evidence type="ECO:0000256" key="9">
    <source>
        <dbReference type="RuleBase" id="RU361169"/>
    </source>
</evidence>
<reference evidence="10 11" key="1">
    <citation type="journal article" date="2018" name="Science">
        <title>The opium poppy genome and morphinan production.</title>
        <authorList>
            <person name="Guo L."/>
            <person name="Winzer T."/>
            <person name="Yang X."/>
            <person name="Li Y."/>
            <person name="Ning Z."/>
            <person name="He Z."/>
            <person name="Teodor R."/>
            <person name="Lu Y."/>
            <person name="Bowser T.A."/>
            <person name="Graham I.A."/>
            <person name="Ye K."/>
        </authorList>
    </citation>
    <scope>NUCLEOTIDE SEQUENCE [LARGE SCALE GENOMIC DNA]</scope>
    <source>
        <strain evidence="11">cv. HN1</strain>
        <tissue evidence="10">Leaves</tissue>
    </source>
</reference>
<dbReference type="GO" id="GO:0005975">
    <property type="term" value="P:carbohydrate metabolic process"/>
    <property type="evidence" value="ECO:0007669"/>
    <property type="project" value="InterPro"/>
</dbReference>
<keyword evidence="3" id="KW-0134">Cell wall</keyword>
<dbReference type="PANTHER" id="PTHR31375">
    <property type="match status" value="1"/>
</dbReference>
<dbReference type="GO" id="GO:0004650">
    <property type="term" value="F:polygalacturonase activity"/>
    <property type="evidence" value="ECO:0007669"/>
    <property type="project" value="InterPro"/>
</dbReference>
<comment type="subcellular location">
    <subcellularLocation>
        <location evidence="1">Secreted</location>
        <location evidence="1">Cell wall</location>
    </subcellularLocation>
</comment>
<dbReference type="EMBL" id="CM010723">
    <property type="protein sequence ID" value="RZC75800.1"/>
    <property type="molecule type" value="Genomic_DNA"/>
</dbReference>
<dbReference type="Proteomes" id="UP000316621">
    <property type="component" value="Chromosome 9"/>
</dbReference>
<feature type="active site" evidence="8">
    <location>
        <position position="396"/>
    </location>
</feature>
<evidence type="ECO:0008006" key="12">
    <source>
        <dbReference type="Google" id="ProtNLM"/>
    </source>
</evidence>
<sequence length="545" mass="59188">MVQGKAIVANRYGFKKSFGNDDNPVFNVMDYRAIGDGIAEDYQDFLDAWTTMCNTAGTNAILFVPKGKTFLVSRISFIGTCTVQKPFKQVDGDIVAPTRDGWNGGNPRPTDTWITFNNMNGLTINGSGRIDGRGSDWWDLPDKDRPSEFFRIIWVIYCSLSIIQGKAIGASRYGNDENPVFNVMDHSAIGDGIADDYQAFLDAWTTMCNTAATNAILVVPKGKTFVVSRISFNGTCTVQKPFIQVDGDIVAPTREGWSGGKSRPTDTWITFNNVNGLTINGSGRIDGRGSYWWDLHDKNRPSALRLENCNDCQLSWLTHVNSQRNHISISDCNNVVISHVNIIAPEDSPNTDGIDISLSQNIRIEHSSIGTGDDCVAINGGCKFINITDVNCGPGHGISIGSLGKNGKEETVEEVHVHSVIFSGTMNGARIKTWEGGRGFARKISFDQIIVSEVYNPIVIDQHYFSDQSSVEASAVAISDVTFNGISGTSTNDIVINLNCSAVIPCTSISMSNINIQSTNSVASSNCENARGTVIETSPDVPCLT</sequence>
<protein>
    <recommendedName>
        <fullName evidence="12">Pectate lyase superfamily protein domain-containing protein</fullName>
    </recommendedName>
</protein>
<evidence type="ECO:0000256" key="7">
    <source>
        <dbReference type="ARBA" id="ARBA00023316"/>
    </source>
</evidence>
<keyword evidence="11" id="KW-1185">Reference proteome</keyword>
<dbReference type="InterPro" id="IPR012334">
    <property type="entry name" value="Pectin_lyas_fold"/>
</dbReference>
<dbReference type="Pfam" id="PF00295">
    <property type="entry name" value="Glyco_hydro_28"/>
    <property type="match status" value="2"/>
</dbReference>
<name>A0A4Y7KTV4_PAPSO</name>
<evidence type="ECO:0000256" key="8">
    <source>
        <dbReference type="PROSITE-ProRule" id="PRU10052"/>
    </source>
</evidence>
<dbReference type="Gramene" id="RZC75800">
    <property type="protein sequence ID" value="RZC75800"/>
    <property type="gene ID" value="C5167_000059"/>
</dbReference>
<dbReference type="FunFam" id="2.160.20.10:FF:000056">
    <property type="entry name" value="Pectin lyase-like superfamily protein"/>
    <property type="match status" value="1"/>
</dbReference>
<evidence type="ECO:0000313" key="11">
    <source>
        <dbReference type="Proteomes" id="UP000316621"/>
    </source>
</evidence>
<evidence type="ECO:0000256" key="3">
    <source>
        <dbReference type="ARBA" id="ARBA00022512"/>
    </source>
</evidence>
<evidence type="ECO:0000256" key="1">
    <source>
        <dbReference type="ARBA" id="ARBA00004191"/>
    </source>
</evidence>
<dbReference type="GO" id="GO:0071555">
    <property type="term" value="P:cell wall organization"/>
    <property type="evidence" value="ECO:0007669"/>
    <property type="project" value="UniProtKB-KW"/>
</dbReference>
<keyword evidence="6 9" id="KW-0326">Glycosidase</keyword>
<accession>A0A4Y7KTV4</accession>
<keyword evidence="5 9" id="KW-0378">Hydrolase</keyword>
<dbReference type="InterPro" id="IPR000743">
    <property type="entry name" value="Glyco_hydro_28"/>
</dbReference>
<comment type="similarity">
    <text evidence="2 9">Belongs to the glycosyl hydrolase 28 family.</text>
</comment>
<keyword evidence="4" id="KW-0964">Secreted</keyword>
<dbReference type="PROSITE" id="PS00502">
    <property type="entry name" value="POLYGALACTURONASE"/>
    <property type="match status" value="1"/>
</dbReference>